<name>A0A8J5JQ23_HOMAM</name>
<accession>A0A8J5JQ23</accession>
<reference evidence="1" key="1">
    <citation type="journal article" date="2021" name="Sci. Adv.">
        <title>The American lobster genome reveals insights on longevity, neural, and immune adaptations.</title>
        <authorList>
            <person name="Polinski J.M."/>
            <person name="Zimin A.V."/>
            <person name="Clark K.F."/>
            <person name="Kohn A.B."/>
            <person name="Sadowski N."/>
            <person name="Timp W."/>
            <person name="Ptitsyn A."/>
            <person name="Khanna P."/>
            <person name="Romanova D.Y."/>
            <person name="Williams P."/>
            <person name="Greenwood S.J."/>
            <person name="Moroz L.L."/>
            <person name="Walt D.R."/>
            <person name="Bodnar A.G."/>
        </authorList>
    </citation>
    <scope>NUCLEOTIDE SEQUENCE</scope>
    <source>
        <strain evidence="1">GMGI-L3</strain>
    </source>
</reference>
<sequence length="193" mass="21505">MNSSPDRRKYWERGEGVVKMLPERRESEGIILTQLARPQTLATLLRLVKKVPRHLCDGLVLPQGVPHIAGVLTILLEGRDMGLQLLTGVADVGERSPEHDVVVPREYSVVKTLGDSFFIRIMFAHPHQAHDVEFGEAAPCLKVPPVRAVCMAVMASEHWQGMNVLVHMLQAAPCDGPSGWMMFSLVKDEHSTW</sequence>
<evidence type="ECO:0000313" key="1">
    <source>
        <dbReference type="EMBL" id="KAG7162222.1"/>
    </source>
</evidence>
<dbReference type="Proteomes" id="UP000747542">
    <property type="component" value="Unassembled WGS sequence"/>
</dbReference>
<evidence type="ECO:0000313" key="2">
    <source>
        <dbReference type="Proteomes" id="UP000747542"/>
    </source>
</evidence>
<proteinExistence type="predicted"/>
<dbReference type="EMBL" id="JAHLQT010028013">
    <property type="protein sequence ID" value="KAG7162222.1"/>
    <property type="molecule type" value="Genomic_DNA"/>
</dbReference>
<keyword evidence="2" id="KW-1185">Reference proteome</keyword>
<organism evidence="1 2">
    <name type="scientific">Homarus americanus</name>
    <name type="common">American lobster</name>
    <dbReference type="NCBI Taxonomy" id="6706"/>
    <lineage>
        <taxon>Eukaryota</taxon>
        <taxon>Metazoa</taxon>
        <taxon>Ecdysozoa</taxon>
        <taxon>Arthropoda</taxon>
        <taxon>Crustacea</taxon>
        <taxon>Multicrustacea</taxon>
        <taxon>Malacostraca</taxon>
        <taxon>Eumalacostraca</taxon>
        <taxon>Eucarida</taxon>
        <taxon>Decapoda</taxon>
        <taxon>Pleocyemata</taxon>
        <taxon>Astacidea</taxon>
        <taxon>Nephropoidea</taxon>
        <taxon>Nephropidae</taxon>
        <taxon>Homarus</taxon>
    </lineage>
</organism>
<gene>
    <name evidence="1" type="ORF">Hamer_G010901</name>
</gene>
<dbReference type="AlphaFoldDB" id="A0A8J5JQ23"/>
<protein>
    <submittedName>
        <fullName evidence="1">Uncharacterized protein</fullName>
    </submittedName>
</protein>
<comment type="caution">
    <text evidence="1">The sequence shown here is derived from an EMBL/GenBank/DDBJ whole genome shotgun (WGS) entry which is preliminary data.</text>
</comment>